<dbReference type="EMBL" id="AP005101">
    <property type="protein sequence ID" value="BAD30837.1"/>
    <property type="molecule type" value="Genomic_DNA"/>
</dbReference>
<reference evidence="3" key="4">
    <citation type="journal article" date="2008" name="Nucleic Acids Res.">
        <title>The rice annotation project database (RAP-DB): 2008 update.</title>
        <authorList>
            <consortium name="The rice annotation project (RAP)"/>
        </authorList>
    </citation>
    <scope>GENOME REANNOTATION</scope>
    <source>
        <strain evidence="3">cv. Nipponbare</strain>
    </source>
</reference>
<evidence type="ECO:0000313" key="1">
    <source>
        <dbReference type="EMBL" id="BAC84295.1"/>
    </source>
</evidence>
<sequence>MVTVEFLWKLEVDNDKDSGPGPGTTVQMRGSGFLVSMNPFDSPLVPTLAGVGAVAGVEEDNAGSCNTTQNTHERGQGIVLRKMAVVVLSEMGHAYAGAMGGLWALPCGSTDDIERLAENCRDDTFAFAAFNQY</sequence>
<gene>
    <name evidence="2" type="ORF">OSJNBa0026I22.21</name>
    <name evidence="1" type="ORF">P0443H10.6</name>
</gene>
<dbReference type="AlphaFoldDB" id="Q6Z155"/>
<evidence type="ECO:0000313" key="2">
    <source>
        <dbReference type="EMBL" id="BAD30837.1"/>
    </source>
</evidence>
<dbReference type="EMBL" id="AP005451">
    <property type="protein sequence ID" value="BAC84295.1"/>
    <property type="molecule type" value="Genomic_DNA"/>
</dbReference>
<organism evidence="1 3">
    <name type="scientific">Oryza sativa subsp. japonica</name>
    <name type="common">Rice</name>
    <dbReference type="NCBI Taxonomy" id="39947"/>
    <lineage>
        <taxon>Eukaryota</taxon>
        <taxon>Viridiplantae</taxon>
        <taxon>Streptophyta</taxon>
        <taxon>Embryophyta</taxon>
        <taxon>Tracheophyta</taxon>
        <taxon>Spermatophyta</taxon>
        <taxon>Magnoliopsida</taxon>
        <taxon>Liliopsida</taxon>
        <taxon>Poales</taxon>
        <taxon>Poaceae</taxon>
        <taxon>BOP clade</taxon>
        <taxon>Oryzoideae</taxon>
        <taxon>Oryzeae</taxon>
        <taxon>Oryzinae</taxon>
        <taxon>Oryza</taxon>
        <taxon>Oryza sativa</taxon>
    </lineage>
</organism>
<name>Q6Z155_ORYSJ</name>
<evidence type="ECO:0000313" key="3">
    <source>
        <dbReference type="Proteomes" id="UP000000763"/>
    </source>
</evidence>
<reference evidence="3" key="3">
    <citation type="journal article" date="2005" name="Nature">
        <title>The map-based sequence of the rice genome.</title>
        <authorList>
            <consortium name="International rice genome sequencing project (IRGSP)"/>
            <person name="Matsumoto T."/>
            <person name="Wu J."/>
            <person name="Kanamori H."/>
            <person name="Katayose Y."/>
            <person name="Fujisawa M."/>
            <person name="Namiki N."/>
            <person name="Mizuno H."/>
            <person name="Yamamoto K."/>
            <person name="Antonio B.A."/>
            <person name="Baba T."/>
            <person name="Sakata K."/>
            <person name="Nagamura Y."/>
            <person name="Aoki H."/>
            <person name="Arikawa K."/>
            <person name="Arita K."/>
            <person name="Bito T."/>
            <person name="Chiden Y."/>
            <person name="Fujitsuka N."/>
            <person name="Fukunaka R."/>
            <person name="Hamada M."/>
            <person name="Harada C."/>
            <person name="Hayashi A."/>
            <person name="Hijishita S."/>
            <person name="Honda M."/>
            <person name="Hosokawa S."/>
            <person name="Ichikawa Y."/>
            <person name="Idonuma A."/>
            <person name="Iijima M."/>
            <person name="Ikeda M."/>
            <person name="Ikeno M."/>
            <person name="Ito K."/>
            <person name="Ito S."/>
            <person name="Ito T."/>
            <person name="Ito Y."/>
            <person name="Ito Y."/>
            <person name="Iwabuchi A."/>
            <person name="Kamiya K."/>
            <person name="Karasawa W."/>
            <person name="Kurita K."/>
            <person name="Katagiri S."/>
            <person name="Kikuta A."/>
            <person name="Kobayashi H."/>
            <person name="Kobayashi N."/>
            <person name="Machita K."/>
            <person name="Maehara T."/>
            <person name="Masukawa M."/>
            <person name="Mizubayashi T."/>
            <person name="Mukai Y."/>
            <person name="Nagasaki H."/>
            <person name="Nagata Y."/>
            <person name="Naito S."/>
            <person name="Nakashima M."/>
            <person name="Nakama Y."/>
            <person name="Nakamichi Y."/>
            <person name="Nakamura M."/>
            <person name="Meguro A."/>
            <person name="Negishi M."/>
            <person name="Ohta I."/>
            <person name="Ohta T."/>
            <person name="Okamoto M."/>
            <person name="Ono N."/>
            <person name="Saji S."/>
            <person name="Sakaguchi M."/>
            <person name="Sakai K."/>
            <person name="Shibata M."/>
            <person name="Shimokawa T."/>
            <person name="Song J."/>
            <person name="Takazaki Y."/>
            <person name="Terasawa K."/>
            <person name="Tsugane M."/>
            <person name="Tsuji K."/>
            <person name="Ueda S."/>
            <person name="Waki K."/>
            <person name="Yamagata H."/>
            <person name="Yamamoto M."/>
            <person name="Yamamoto S."/>
            <person name="Yamane H."/>
            <person name="Yoshiki S."/>
            <person name="Yoshihara R."/>
            <person name="Yukawa K."/>
            <person name="Zhong H."/>
            <person name="Yano M."/>
            <person name="Yuan Q."/>
            <person name="Ouyang S."/>
            <person name="Liu J."/>
            <person name="Jones K.M."/>
            <person name="Gansberger K."/>
            <person name="Moffat K."/>
            <person name="Hill J."/>
            <person name="Bera J."/>
            <person name="Fadrosh D."/>
            <person name="Jin S."/>
            <person name="Johri S."/>
            <person name="Kim M."/>
            <person name="Overton L."/>
            <person name="Reardon M."/>
            <person name="Tsitrin T."/>
            <person name="Vuong H."/>
            <person name="Weaver B."/>
            <person name="Ciecko A."/>
            <person name="Tallon L."/>
            <person name="Jackson J."/>
            <person name="Pai G."/>
            <person name="Aken S.V."/>
            <person name="Utterback T."/>
            <person name="Reidmuller S."/>
            <person name="Feldblyum T."/>
            <person name="Hsiao J."/>
            <person name="Zismann V."/>
            <person name="Iobst S."/>
            <person name="de Vazeille A.R."/>
            <person name="Buell C.R."/>
            <person name="Ying K."/>
            <person name="Li Y."/>
            <person name="Lu T."/>
            <person name="Huang Y."/>
            <person name="Zhao Q."/>
            <person name="Feng Q."/>
            <person name="Zhang L."/>
            <person name="Zhu J."/>
            <person name="Weng Q."/>
            <person name="Mu J."/>
            <person name="Lu Y."/>
            <person name="Fan D."/>
            <person name="Liu Y."/>
            <person name="Guan J."/>
            <person name="Zhang Y."/>
            <person name="Yu S."/>
            <person name="Liu X."/>
            <person name="Zhang Y."/>
            <person name="Hong G."/>
            <person name="Han B."/>
            <person name="Choisne N."/>
            <person name="Demange N."/>
            <person name="Orjeda G."/>
            <person name="Samain S."/>
            <person name="Cattolico L."/>
            <person name="Pelletier E."/>
            <person name="Couloux A."/>
            <person name="Segurens B."/>
            <person name="Wincker P."/>
            <person name="D'Hont A."/>
            <person name="Scarpelli C."/>
            <person name="Weissenbach J."/>
            <person name="Salanoubat M."/>
            <person name="Quetier F."/>
            <person name="Yu Y."/>
            <person name="Kim H.R."/>
            <person name="Rambo T."/>
            <person name="Currie J."/>
            <person name="Collura K."/>
            <person name="Luo M."/>
            <person name="Yang T."/>
            <person name="Ammiraju J.S.S."/>
            <person name="Engler F."/>
            <person name="Soderlund C."/>
            <person name="Wing R.A."/>
            <person name="Palmer L.E."/>
            <person name="de la Bastide M."/>
            <person name="Spiegel L."/>
            <person name="Nascimento L."/>
            <person name="Zutavern T."/>
            <person name="O'Shaughnessy A."/>
            <person name="Dike S."/>
            <person name="Dedhia N."/>
            <person name="Preston R."/>
            <person name="Balija V."/>
            <person name="McCombie W.R."/>
            <person name="Chow T."/>
            <person name="Chen H."/>
            <person name="Chung M."/>
            <person name="Chen C."/>
            <person name="Shaw J."/>
            <person name="Wu H."/>
            <person name="Hsiao K."/>
            <person name="Chao Y."/>
            <person name="Chu M."/>
            <person name="Cheng C."/>
            <person name="Hour A."/>
            <person name="Lee P."/>
            <person name="Lin S."/>
            <person name="Lin Y."/>
            <person name="Liou J."/>
            <person name="Liu S."/>
            <person name="Hsing Y."/>
            <person name="Raghuvanshi S."/>
            <person name="Mohanty A."/>
            <person name="Bharti A.K."/>
            <person name="Gaur A."/>
            <person name="Gupta V."/>
            <person name="Kumar D."/>
            <person name="Ravi V."/>
            <person name="Vij S."/>
            <person name="Kapur A."/>
            <person name="Khurana P."/>
            <person name="Khurana P."/>
            <person name="Khurana J.P."/>
            <person name="Tyagi A.K."/>
            <person name="Gaikwad K."/>
            <person name="Singh A."/>
            <person name="Dalal V."/>
            <person name="Srivastava S."/>
            <person name="Dixit A."/>
            <person name="Pal A.K."/>
            <person name="Ghazi I.A."/>
            <person name="Yadav M."/>
            <person name="Pandit A."/>
            <person name="Bhargava A."/>
            <person name="Sureshbabu K."/>
            <person name="Batra K."/>
            <person name="Sharma T.R."/>
            <person name="Mohapatra T."/>
            <person name="Singh N.K."/>
            <person name="Messing J."/>
            <person name="Nelson A.B."/>
            <person name="Fuks G."/>
            <person name="Kavchok S."/>
            <person name="Keizer G."/>
            <person name="Linton E."/>
            <person name="Llaca V."/>
            <person name="Song R."/>
            <person name="Tanyolac B."/>
            <person name="Young S."/>
            <person name="Ho-Il K."/>
            <person name="Hahn J.H."/>
            <person name="Sangsakoo G."/>
            <person name="Vanavichit A."/>
            <person name="de Mattos Luiz.A.T."/>
            <person name="Zimmer P.D."/>
            <person name="Malone G."/>
            <person name="Dellagostin O."/>
            <person name="de Oliveira A.C."/>
            <person name="Bevan M."/>
            <person name="Bancroft I."/>
            <person name="Minx P."/>
            <person name="Cordum H."/>
            <person name="Wilson R."/>
            <person name="Cheng Z."/>
            <person name="Jin W."/>
            <person name="Jiang J."/>
            <person name="Leong S.A."/>
            <person name="Iwama H."/>
            <person name="Gojobori T."/>
            <person name="Itoh T."/>
            <person name="Niimura Y."/>
            <person name="Fujii Y."/>
            <person name="Habara T."/>
            <person name="Sakai H."/>
            <person name="Sato Y."/>
            <person name="Wilson G."/>
            <person name="Kumar K."/>
            <person name="McCouch S."/>
            <person name="Juretic N."/>
            <person name="Hoen D."/>
            <person name="Wright S."/>
            <person name="Bruskiewich R."/>
            <person name="Bureau T."/>
            <person name="Miyao A."/>
            <person name="Hirochika H."/>
            <person name="Nishikawa T."/>
            <person name="Kadowaki K."/>
            <person name="Sugiura M."/>
            <person name="Burr B."/>
            <person name="Sasaki T."/>
        </authorList>
    </citation>
    <scope>NUCLEOTIDE SEQUENCE [LARGE SCALE GENOMIC DNA]</scope>
    <source>
        <strain evidence="3">cv. Nipponbare</strain>
    </source>
</reference>
<protein>
    <submittedName>
        <fullName evidence="1">Uncharacterized protein</fullName>
    </submittedName>
</protein>
<reference evidence="1" key="2">
    <citation type="submission" date="2002-06" db="EMBL/GenBank/DDBJ databases">
        <title>Oryza sativa nipponbare(GA3) genomic DNA, chromosome 7, PAC clone:P0443H10.</title>
        <authorList>
            <person name="Sasaki T."/>
            <person name="Matsumoto T."/>
            <person name="Katayose Y."/>
        </authorList>
    </citation>
    <scope>NUCLEOTIDE SEQUENCE</scope>
</reference>
<dbReference type="Proteomes" id="UP000000763">
    <property type="component" value="Chromosome 7"/>
</dbReference>
<reference evidence="2" key="1">
    <citation type="submission" date="2002-04" db="EMBL/GenBank/DDBJ databases">
        <title>Oryza sativa nipponbare(GA3) genomic DNA, chromosome 7, BAC clone:OSJNBa0026I22.</title>
        <authorList>
            <person name="Sasaki T."/>
            <person name="Matsumoto T."/>
            <person name="Katayose Y."/>
        </authorList>
    </citation>
    <scope>NUCLEOTIDE SEQUENCE</scope>
</reference>
<proteinExistence type="predicted"/>
<accession>Q6Z155</accession>